<reference evidence="1" key="1">
    <citation type="submission" date="2022-05" db="EMBL/GenBank/DDBJ databases">
        <title>Chromosome-level genome of Chaenocephalus aceratus.</title>
        <authorList>
            <person name="Park H."/>
        </authorList>
    </citation>
    <scope>NUCLEOTIDE SEQUENCE</scope>
    <source>
        <strain evidence="1">KU_202001</strain>
    </source>
</reference>
<evidence type="ECO:0000313" key="2">
    <source>
        <dbReference type="Proteomes" id="UP001057452"/>
    </source>
</evidence>
<dbReference type="EMBL" id="CM043802">
    <property type="protein sequence ID" value="KAI4808386.1"/>
    <property type="molecule type" value="Genomic_DNA"/>
</dbReference>
<keyword evidence="2" id="KW-1185">Reference proteome</keyword>
<feature type="non-terminal residue" evidence="1">
    <location>
        <position position="76"/>
    </location>
</feature>
<gene>
    <name evidence="1" type="ORF">KUCAC02_000448</name>
</gene>
<dbReference type="Proteomes" id="UP001057452">
    <property type="component" value="Chromosome 18"/>
</dbReference>
<comment type="caution">
    <text evidence="1">The sequence shown here is derived from an EMBL/GenBank/DDBJ whole genome shotgun (WGS) entry which is preliminary data.</text>
</comment>
<feature type="non-terminal residue" evidence="1">
    <location>
        <position position="1"/>
    </location>
</feature>
<evidence type="ECO:0000313" key="1">
    <source>
        <dbReference type="EMBL" id="KAI4808386.1"/>
    </source>
</evidence>
<organism evidence="1 2">
    <name type="scientific">Chaenocephalus aceratus</name>
    <name type="common">Blackfin icefish</name>
    <name type="synonym">Chaenichthys aceratus</name>
    <dbReference type="NCBI Taxonomy" id="36190"/>
    <lineage>
        <taxon>Eukaryota</taxon>
        <taxon>Metazoa</taxon>
        <taxon>Chordata</taxon>
        <taxon>Craniata</taxon>
        <taxon>Vertebrata</taxon>
        <taxon>Euteleostomi</taxon>
        <taxon>Actinopterygii</taxon>
        <taxon>Neopterygii</taxon>
        <taxon>Teleostei</taxon>
        <taxon>Neoteleostei</taxon>
        <taxon>Acanthomorphata</taxon>
        <taxon>Eupercaria</taxon>
        <taxon>Perciformes</taxon>
        <taxon>Notothenioidei</taxon>
        <taxon>Channichthyidae</taxon>
        <taxon>Chaenocephalus</taxon>
    </lineage>
</organism>
<name>A0ACB9W6A2_CHAAC</name>
<sequence length="76" mass="8078">VERHGVTSTAAPVLPKLIPIWPSSTGPSKGAGGNAPLIPLSSHPPSSPPFHSLHVRRARRHRCGRIDLPGQLERAP</sequence>
<protein>
    <submittedName>
        <fullName evidence="1">Uncharacterized protein</fullName>
    </submittedName>
</protein>
<proteinExistence type="predicted"/>
<accession>A0ACB9W6A2</accession>